<dbReference type="AlphaFoldDB" id="A0A4Y1ZDT0"/>
<dbReference type="EMBL" id="BEXB01000021">
    <property type="protein sequence ID" value="GAY77120.1"/>
    <property type="molecule type" value="Genomic_DNA"/>
</dbReference>
<evidence type="ECO:0000313" key="1">
    <source>
        <dbReference type="EMBL" id="GAY77120.1"/>
    </source>
</evidence>
<gene>
    <name evidence="1" type="ORF">NBRC111894_2674</name>
</gene>
<dbReference type="Proteomes" id="UP000319716">
    <property type="component" value="Unassembled WGS sequence"/>
</dbReference>
<name>A0A4Y1ZDT0_9BACL</name>
<reference evidence="1 2" key="1">
    <citation type="submission" date="2017-11" db="EMBL/GenBank/DDBJ databases">
        <title>Draft Genome Sequence of Sporolactobacillus inulinus NBRC 111894 Isolated from Koso, a Japanese Sugar-Vegetable Fermented Beverage.</title>
        <authorList>
            <person name="Chiou T.Y."/>
            <person name="Oshima K."/>
            <person name="Suda W."/>
            <person name="Hattori M."/>
            <person name="Takahashi T."/>
        </authorList>
    </citation>
    <scope>NUCLEOTIDE SEQUENCE [LARGE SCALE GENOMIC DNA]</scope>
    <source>
        <strain evidence="1 2">NBRC111894</strain>
    </source>
</reference>
<comment type="caution">
    <text evidence="1">The sequence shown here is derived from an EMBL/GenBank/DDBJ whole genome shotgun (WGS) entry which is preliminary data.</text>
</comment>
<accession>A0A4Y1ZDT0</accession>
<sequence>MPFPKIPLLIDALIHFPPAICFNRMSIEGLQGDDFSISTVTICHFP</sequence>
<proteinExistence type="predicted"/>
<protein>
    <submittedName>
        <fullName evidence="1">Uncharacterized protein</fullName>
    </submittedName>
</protein>
<organism evidence="1 2">
    <name type="scientific">Sporolactobacillus inulinus</name>
    <dbReference type="NCBI Taxonomy" id="2078"/>
    <lineage>
        <taxon>Bacteria</taxon>
        <taxon>Bacillati</taxon>
        <taxon>Bacillota</taxon>
        <taxon>Bacilli</taxon>
        <taxon>Bacillales</taxon>
        <taxon>Sporolactobacillaceae</taxon>
        <taxon>Sporolactobacillus</taxon>
    </lineage>
</organism>
<evidence type="ECO:0000313" key="2">
    <source>
        <dbReference type="Proteomes" id="UP000319716"/>
    </source>
</evidence>